<dbReference type="Pfam" id="PF15020">
    <property type="entry name" value="Beta-prop_CATSPERD"/>
    <property type="match status" value="1"/>
</dbReference>
<keyword evidence="12" id="KW-1015">Disulfide bond</keyword>
<keyword evidence="24" id="KW-1185">Reference proteome</keyword>
<dbReference type="RefSeq" id="XP_013405856.2">
    <property type="nucleotide sequence ID" value="XM_013550402.2"/>
</dbReference>
<evidence type="ECO:0000256" key="12">
    <source>
        <dbReference type="ARBA" id="ARBA00023157"/>
    </source>
</evidence>
<feature type="transmembrane region" description="Helical" evidence="20">
    <location>
        <begin position="793"/>
        <end position="814"/>
    </location>
</feature>
<keyword evidence="6" id="KW-0221">Differentiation</keyword>
<reference evidence="25" key="2">
    <citation type="submission" date="2025-08" db="UniProtKB">
        <authorList>
            <consortium name="RefSeq"/>
        </authorList>
    </citation>
    <scope>IDENTIFICATION</scope>
</reference>
<comment type="subcellular location">
    <subcellularLocation>
        <location evidence="15">Cell projection</location>
        <location evidence="15">Cilium</location>
        <location evidence="15">Flagellum membrane</location>
        <topology evidence="15">Single-pass type I membrane protein</topology>
    </subcellularLocation>
</comment>
<keyword evidence="7" id="KW-0282">Flagellum</keyword>
<dbReference type="Pfam" id="PF22850">
    <property type="entry name" value="CATSPERD-E_C"/>
    <property type="match status" value="2"/>
</dbReference>
<evidence type="ECO:0000256" key="16">
    <source>
        <dbReference type="ARBA" id="ARBA00040129"/>
    </source>
</evidence>
<evidence type="ECO:0000256" key="21">
    <source>
        <dbReference type="SAM" id="SignalP"/>
    </source>
</evidence>
<evidence type="ECO:0000256" key="8">
    <source>
        <dbReference type="ARBA" id="ARBA00022871"/>
    </source>
</evidence>
<keyword evidence="10" id="KW-0969">Cilium</keyword>
<feature type="domain" description="CATSPERD/E C-terminal" evidence="23">
    <location>
        <begin position="736"/>
        <end position="822"/>
    </location>
</feature>
<dbReference type="InterPro" id="IPR028751">
    <property type="entry name" value="CATSPERD/E"/>
</dbReference>
<reference evidence="25" key="1">
    <citation type="journal article" date="2015" name="Nat. Commun.">
        <title>The Lingula genome provides insights into brachiopod evolution and the origin of phosphate biomineralization.</title>
        <authorList>
            <person name="Luo Y.J."/>
            <person name="Takeuchi T."/>
            <person name="Koyanagi R."/>
            <person name="Yamada L."/>
            <person name="Kanda M."/>
            <person name="Khalturina M."/>
            <person name="Fujie M."/>
            <person name="Yamasaki S.I."/>
            <person name="Endo K."/>
            <person name="Satoh N."/>
        </authorList>
    </citation>
    <scope>NUCLEOTIDE SEQUENCE</scope>
</reference>
<evidence type="ECO:0000256" key="15">
    <source>
        <dbReference type="ARBA" id="ARBA00037793"/>
    </source>
</evidence>
<dbReference type="PANTHER" id="PTHR33722:SF1">
    <property type="entry name" value="CATION CHANNEL SPERM-ASSOCIATED AUXILIARY SUBUNIT DELTA"/>
    <property type="match status" value="1"/>
</dbReference>
<dbReference type="GO" id="GO:0036128">
    <property type="term" value="C:CatSper complex"/>
    <property type="evidence" value="ECO:0007669"/>
    <property type="project" value="InterPro"/>
</dbReference>
<feature type="chain" id="PRO_5015175848" description="Cation channel sperm-associated auxiliary subunit delta" evidence="21">
    <location>
        <begin position="22"/>
        <end position="888"/>
    </location>
</feature>
<keyword evidence="4 20" id="KW-0812">Transmembrane</keyword>
<evidence type="ECO:0000256" key="13">
    <source>
        <dbReference type="ARBA" id="ARBA00023180"/>
    </source>
</evidence>
<evidence type="ECO:0000259" key="22">
    <source>
        <dbReference type="Pfam" id="PF15020"/>
    </source>
</evidence>
<evidence type="ECO:0000256" key="19">
    <source>
        <dbReference type="SAM" id="MobiDB-lite"/>
    </source>
</evidence>
<dbReference type="OrthoDB" id="8646292at2759"/>
<evidence type="ECO:0000256" key="2">
    <source>
        <dbReference type="ARBA" id="ARBA00022473"/>
    </source>
</evidence>
<dbReference type="Proteomes" id="UP000085678">
    <property type="component" value="Unplaced"/>
</dbReference>
<evidence type="ECO:0000256" key="20">
    <source>
        <dbReference type="SAM" id="Phobius"/>
    </source>
</evidence>
<keyword evidence="9 20" id="KW-1133">Transmembrane helix</keyword>
<evidence type="ECO:0000313" key="24">
    <source>
        <dbReference type="Proteomes" id="UP000085678"/>
    </source>
</evidence>
<dbReference type="PANTHER" id="PTHR33722">
    <property type="entry name" value="CATION CHANNEL SPERM-ASSOCIATED PROTEIN SUBUNIT DELTA-RELATED"/>
    <property type="match status" value="1"/>
</dbReference>
<name>A0A1S3J6H7_LINAN</name>
<dbReference type="AlphaFoldDB" id="A0A1S3J6H7"/>
<proteinExistence type="inferred from homology"/>
<feature type="domain" description="CATSPERD beta-propeller" evidence="22">
    <location>
        <begin position="65"/>
        <end position="375"/>
    </location>
</feature>
<evidence type="ECO:0000256" key="3">
    <source>
        <dbReference type="ARBA" id="ARBA00022475"/>
    </source>
</evidence>
<evidence type="ECO:0000256" key="17">
    <source>
        <dbReference type="ARBA" id="ARBA00041424"/>
    </source>
</evidence>
<keyword evidence="13" id="KW-0325">Glycoprotein</keyword>
<evidence type="ECO:0000256" key="18">
    <source>
        <dbReference type="ARBA" id="ARBA00046028"/>
    </source>
</evidence>
<keyword evidence="11 20" id="KW-0472">Membrane</keyword>
<protein>
    <recommendedName>
        <fullName evidence="16">Cation channel sperm-associated auxiliary subunit delta</fullName>
    </recommendedName>
    <alternativeName>
        <fullName evidence="17">Transmembrane protein 146</fullName>
    </alternativeName>
</protein>
<dbReference type="InterPro" id="IPR053813">
    <property type="entry name" value="CATSPERD_beta-prop"/>
</dbReference>
<dbReference type="GO" id="GO:0097228">
    <property type="term" value="C:sperm principal piece"/>
    <property type="evidence" value="ECO:0007669"/>
    <property type="project" value="TreeGrafter"/>
</dbReference>
<evidence type="ECO:0000256" key="5">
    <source>
        <dbReference type="ARBA" id="ARBA00022729"/>
    </source>
</evidence>
<dbReference type="GeneID" id="106170520"/>
<evidence type="ECO:0000256" key="7">
    <source>
        <dbReference type="ARBA" id="ARBA00022846"/>
    </source>
</evidence>
<dbReference type="STRING" id="7574.A0A1S3J6H7"/>
<evidence type="ECO:0000313" key="25">
    <source>
        <dbReference type="RefSeq" id="XP_013405856.2"/>
    </source>
</evidence>
<keyword evidence="3" id="KW-1003">Cell membrane</keyword>
<accession>A0A1S3J6H7</accession>
<dbReference type="InParanoid" id="A0A1S3J6H7"/>
<feature type="region of interest" description="Disordered" evidence="19">
    <location>
        <begin position="690"/>
        <end position="716"/>
    </location>
</feature>
<gene>
    <name evidence="25" type="primary">LOC106170520</name>
</gene>
<keyword evidence="14" id="KW-0966">Cell projection</keyword>
<dbReference type="GO" id="GO:0030317">
    <property type="term" value="P:flagellated sperm motility"/>
    <property type="evidence" value="ECO:0007669"/>
    <property type="project" value="TreeGrafter"/>
</dbReference>
<evidence type="ECO:0000256" key="11">
    <source>
        <dbReference type="ARBA" id="ARBA00023136"/>
    </source>
</evidence>
<keyword evidence="8" id="KW-0744">Spermatogenesis</keyword>
<feature type="signal peptide" evidence="21">
    <location>
        <begin position="1"/>
        <end position="21"/>
    </location>
</feature>
<evidence type="ECO:0000256" key="6">
    <source>
        <dbReference type="ARBA" id="ARBA00022782"/>
    </source>
</evidence>
<evidence type="ECO:0000256" key="1">
    <source>
        <dbReference type="ARBA" id="ARBA00010246"/>
    </source>
</evidence>
<feature type="domain" description="CATSPERD/E C-terminal" evidence="23">
    <location>
        <begin position="557"/>
        <end position="685"/>
    </location>
</feature>
<evidence type="ECO:0000256" key="9">
    <source>
        <dbReference type="ARBA" id="ARBA00022989"/>
    </source>
</evidence>
<dbReference type="KEGG" id="lak:106170520"/>
<evidence type="ECO:0000256" key="4">
    <source>
        <dbReference type="ARBA" id="ARBA00022692"/>
    </source>
</evidence>
<comment type="function">
    <text evidence="18">Auxiliary component of the CatSper complex, a complex involved in sperm cell hyperactivation. Sperm cell hyperactivation is needed for sperm motility which is essential late in the preparation of sperm for fertilization. Required for CATSPER1 stability before intraflagellar transport and/or incorporation of the CatSper complex channel into the flagellar membrane.</text>
</comment>
<keyword evidence="2" id="KW-0217">Developmental protein</keyword>
<evidence type="ECO:0000256" key="14">
    <source>
        <dbReference type="ARBA" id="ARBA00023273"/>
    </source>
</evidence>
<sequence>MMMFEVLPLFFSYLCLFTASAEHTEPESVPDLVCERMQSRTLETPTPKIERLPILETQLPSGEVLLLWNRTHPVLLQHNCLKQVALYARYKIYVTQDLFSSPAQPLSINQALIGETVAIVTDATFTSHHLLLAINGRPFIYNWTLNNFTTAELNVTASGVTLTNLAAFPCCDAVSLWCKRMNMVVLGYDANSATLEFARSLDEGRSFHMTRFEGEHQGPLYGLTVINSFSSVVGLIKLNDTVASFVFASYDVDYDHVLRALSFDVESGHHLAFQQILSGFSALLVWDNKNLYYSPSCGQTVLPVHLYSTIRWNETSFLSSGETFRQIITGPDGEFAAVTTENRLFYGREGHRADAVEIYNLETPLRDTSVLLFSADGDFIEFYDDRTDPRRKLWLKKREIDLQQHLRAIEPPLTKCQYQALGADFQGKTIYIDINTKTQITVNLIPQPGVQNQLLLSMSNPHLLQTVSRYVNSPSAASGLSPRTLVTSLNQKCMASSDVSYEEIGVTNMRVTASERSLVCSKNPLQVGHVSVGCPPGKHVRIKLPPGYNSECDVMKNFTYTIPKFTIDPTMMRGKFDGEATADLEIKYDYQLLGCPISSYHNSLFKPEMQLWQGDTFLEDIHDDFIMYEIHGMKTYSYTKKIKDAGCDKTPQTWAAMLLKQQRELGHIDPSIAWTKMNYESCKVPSVRGTENDDLGTATTATPPSHRCGRLPRSQTNVTSAATVQTPFTSTYSPSDEDQYEILGGSGDNKVSWKSLNLVYIFEVIVLSKDHSFCDLRTKFAVQVWGAPPKSSIPVFLVTGIISAILTAIVYCMYATTRVKKKQEEDLSILQRLEFKRSRAPLRKSKIIQISQNHEMSCDTGAKFKPINDECVSGPSSNSPFLSVPKTE</sequence>
<evidence type="ECO:0000256" key="10">
    <source>
        <dbReference type="ARBA" id="ARBA00023069"/>
    </source>
</evidence>
<dbReference type="InterPro" id="IPR053814">
    <property type="entry name" value="CATSPERD/E_C"/>
</dbReference>
<comment type="similarity">
    <text evidence="1">Belongs to the CATSPERD family.</text>
</comment>
<organism evidence="24 25">
    <name type="scientific">Lingula anatina</name>
    <name type="common">Brachiopod</name>
    <name type="synonym">Lingula unguis</name>
    <dbReference type="NCBI Taxonomy" id="7574"/>
    <lineage>
        <taxon>Eukaryota</taxon>
        <taxon>Metazoa</taxon>
        <taxon>Spiralia</taxon>
        <taxon>Lophotrochozoa</taxon>
        <taxon>Brachiopoda</taxon>
        <taxon>Linguliformea</taxon>
        <taxon>Lingulata</taxon>
        <taxon>Lingulida</taxon>
        <taxon>Linguloidea</taxon>
        <taxon>Lingulidae</taxon>
        <taxon>Lingula</taxon>
    </lineage>
</organism>
<keyword evidence="5 21" id="KW-0732">Signal</keyword>
<evidence type="ECO:0000259" key="23">
    <source>
        <dbReference type="Pfam" id="PF22850"/>
    </source>
</evidence>
<dbReference type="GO" id="GO:0048240">
    <property type="term" value="P:sperm capacitation"/>
    <property type="evidence" value="ECO:0007669"/>
    <property type="project" value="TreeGrafter"/>
</dbReference>